<proteinExistence type="inferred from homology"/>
<evidence type="ECO:0000256" key="3">
    <source>
        <dbReference type="ARBA" id="ARBA00022475"/>
    </source>
</evidence>
<evidence type="ECO:0000256" key="6">
    <source>
        <dbReference type="ARBA" id="ARBA00022989"/>
    </source>
</evidence>
<accession>A0A1F2WFG1</accession>
<keyword evidence="4 9" id="KW-0812">Transmembrane</keyword>
<keyword evidence="5" id="KW-0029">Amino-acid transport</keyword>
<evidence type="ECO:0000256" key="1">
    <source>
        <dbReference type="ARBA" id="ARBA00004651"/>
    </source>
</evidence>
<gene>
    <name evidence="10" type="ORF">A2Y75_09495</name>
</gene>
<keyword evidence="2" id="KW-0813">Transport</keyword>
<dbReference type="GO" id="GO:0006865">
    <property type="term" value="P:amino acid transport"/>
    <property type="evidence" value="ECO:0007669"/>
    <property type="project" value="UniProtKB-KW"/>
</dbReference>
<feature type="transmembrane region" description="Helical" evidence="9">
    <location>
        <begin position="72"/>
        <end position="94"/>
    </location>
</feature>
<dbReference type="CDD" id="cd06582">
    <property type="entry name" value="TM_PBP1_LivH_like"/>
    <property type="match status" value="1"/>
</dbReference>
<dbReference type="InterPro" id="IPR001851">
    <property type="entry name" value="ABC_transp_permease"/>
</dbReference>
<comment type="subcellular location">
    <subcellularLocation>
        <location evidence="1">Cell membrane</location>
        <topology evidence="1">Multi-pass membrane protein</topology>
    </subcellularLocation>
</comment>
<reference evidence="10 11" key="1">
    <citation type="journal article" date="2016" name="Nat. Commun.">
        <title>Thousands of microbial genomes shed light on interconnected biogeochemical processes in an aquifer system.</title>
        <authorList>
            <person name="Anantharaman K."/>
            <person name="Brown C.T."/>
            <person name="Hug L.A."/>
            <person name="Sharon I."/>
            <person name="Castelle C.J."/>
            <person name="Probst A.J."/>
            <person name="Thomas B.C."/>
            <person name="Singh A."/>
            <person name="Wilkins M.J."/>
            <person name="Karaoz U."/>
            <person name="Brodie E.L."/>
            <person name="Williams K.H."/>
            <person name="Hubbard S.S."/>
            <person name="Banfield J.F."/>
        </authorList>
    </citation>
    <scope>NUCLEOTIDE SEQUENCE [LARGE SCALE GENOMIC DNA]</scope>
</reference>
<keyword evidence="6 9" id="KW-1133">Transmembrane helix</keyword>
<organism evidence="10 11">
    <name type="scientific">Candidatus Solincola sediminis</name>
    <dbReference type="NCBI Taxonomy" id="1797199"/>
    <lineage>
        <taxon>Bacteria</taxon>
        <taxon>Bacillati</taxon>
        <taxon>Actinomycetota</taxon>
        <taxon>Candidatus Geothermincolia</taxon>
        <taxon>Candidatus Geothermincolales</taxon>
        <taxon>Candidatus Geothermincolaceae</taxon>
        <taxon>Candidatus Solincola</taxon>
    </lineage>
</organism>
<dbReference type="AlphaFoldDB" id="A0A1F2WFG1"/>
<name>A0A1F2WFG1_9ACTN</name>
<dbReference type="GO" id="GO:0005886">
    <property type="term" value="C:plasma membrane"/>
    <property type="evidence" value="ECO:0007669"/>
    <property type="project" value="UniProtKB-SubCell"/>
</dbReference>
<keyword evidence="3" id="KW-1003">Cell membrane</keyword>
<evidence type="ECO:0000256" key="4">
    <source>
        <dbReference type="ARBA" id="ARBA00022692"/>
    </source>
</evidence>
<evidence type="ECO:0000256" key="8">
    <source>
        <dbReference type="ARBA" id="ARBA00037998"/>
    </source>
</evidence>
<evidence type="ECO:0000256" key="2">
    <source>
        <dbReference type="ARBA" id="ARBA00022448"/>
    </source>
</evidence>
<feature type="transmembrane region" description="Helical" evidence="9">
    <location>
        <begin position="118"/>
        <end position="138"/>
    </location>
</feature>
<dbReference type="STRING" id="1797197.A2Y75_09495"/>
<dbReference type="GO" id="GO:0022857">
    <property type="term" value="F:transmembrane transporter activity"/>
    <property type="evidence" value="ECO:0007669"/>
    <property type="project" value="InterPro"/>
</dbReference>
<comment type="caution">
    <text evidence="10">The sequence shown here is derived from an EMBL/GenBank/DDBJ whole genome shotgun (WGS) entry which is preliminary data.</text>
</comment>
<sequence>MVALGLTLIFGILDISHFAHGHLYMVGAYLLYVVMVLGGINYWLALIICMAALAVAGVAVERVVYRPLRGKPGINSFIAAIGLILVLESLVGGIQPNTLSVPQPIDSTVHFLGTTMEVQRLIVIFGAIFFIVLLQLFIKRTRLGTAIEAMSQDREGASMVGINVNRMSALTFALATALAAAAAVMMAPLAFLSPGMGSTLILKAFVIVVIGGLGSMKGAIFGGYILGILEALAIAYVSSAYKDVFAFGILIVILAIRPTGLFKGREAT</sequence>
<dbReference type="InterPro" id="IPR052157">
    <property type="entry name" value="BCAA_transport_permease"/>
</dbReference>
<evidence type="ECO:0000256" key="7">
    <source>
        <dbReference type="ARBA" id="ARBA00023136"/>
    </source>
</evidence>
<protein>
    <submittedName>
        <fullName evidence="10">ABC transporter permease</fullName>
    </submittedName>
</protein>
<feature type="transmembrane region" description="Helical" evidence="9">
    <location>
        <begin position="169"/>
        <end position="191"/>
    </location>
</feature>
<feature type="transmembrane region" description="Helical" evidence="9">
    <location>
        <begin position="31"/>
        <end position="60"/>
    </location>
</feature>
<dbReference type="Proteomes" id="UP000177876">
    <property type="component" value="Unassembled WGS sequence"/>
</dbReference>
<dbReference type="PANTHER" id="PTHR11795:SF452">
    <property type="entry name" value="ABC TRANSPORTER PERMEASE PROTEIN"/>
    <property type="match status" value="1"/>
</dbReference>
<dbReference type="EMBL" id="MELK01000053">
    <property type="protein sequence ID" value="OFW55583.1"/>
    <property type="molecule type" value="Genomic_DNA"/>
</dbReference>
<feature type="transmembrane region" description="Helical" evidence="9">
    <location>
        <begin position="244"/>
        <end position="262"/>
    </location>
</feature>
<dbReference type="Pfam" id="PF02653">
    <property type="entry name" value="BPD_transp_2"/>
    <property type="match status" value="1"/>
</dbReference>
<evidence type="ECO:0000256" key="5">
    <source>
        <dbReference type="ARBA" id="ARBA00022970"/>
    </source>
</evidence>
<evidence type="ECO:0000313" key="10">
    <source>
        <dbReference type="EMBL" id="OFW55583.1"/>
    </source>
</evidence>
<evidence type="ECO:0000313" key="11">
    <source>
        <dbReference type="Proteomes" id="UP000177876"/>
    </source>
</evidence>
<dbReference type="PANTHER" id="PTHR11795">
    <property type="entry name" value="BRANCHED-CHAIN AMINO ACID TRANSPORT SYSTEM PERMEASE PROTEIN LIVH"/>
    <property type="match status" value="1"/>
</dbReference>
<comment type="similarity">
    <text evidence="8">Belongs to the binding-protein-dependent transport system permease family. LivHM subfamily.</text>
</comment>
<evidence type="ECO:0000256" key="9">
    <source>
        <dbReference type="SAM" id="Phobius"/>
    </source>
</evidence>
<keyword evidence="7 9" id="KW-0472">Membrane</keyword>